<comment type="caution">
    <text evidence="3">The sequence shown here is derived from an EMBL/GenBank/DDBJ whole genome shotgun (WGS) entry which is preliminary data.</text>
</comment>
<dbReference type="AlphaFoldDB" id="A0A842HJ21"/>
<dbReference type="Gene3D" id="1.25.40.10">
    <property type="entry name" value="Tetratricopeptide repeat domain"/>
    <property type="match status" value="1"/>
</dbReference>
<sequence>MKSALSSFVHGLLSPVSRHKGAGRLMGVFALAVVLAGHSARADFFDSIYDGLFGDDEEETAPAQPESSAPAVDTAPPATDSDGEHEPYRQTLSESRLIGIIEEQDALFKEIETDPARRDQLEYERRLQGIATQYDSFLLDNPDYVYGYLLYGKFLRRIGENKSANNAFMKANMLDPNLAVAKQQIGNFLAEEGEYALALPYYIAAIDLEPEVPLYRYELGELLSHYRQYYIDNGVLTAETLDRNMLDAFHEASSMEPSNRDYHIRYAEAFFQVANPDWQDALNQWTILAKGVTDPLKLDLIRLQQARVLIEMGRLDEARKILASVDRSALQDAREELEARIASASARAQ</sequence>
<reference evidence="3 4" key="1">
    <citation type="submission" date="2020-07" db="EMBL/GenBank/DDBJ databases">
        <authorList>
            <person name="Feng X."/>
        </authorList>
    </citation>
    <scope>NUCLEOTIDE SEQUENCE [LARGE SCALE GENOMIC DNA]</scope>
    <source>
        <strain evidence="3 4">JCM31066</strain>
    </source>
</reference>
<keyword evidence="1" id="KW-0802">TPR repeat</keyword>
<dbReference type="RefSeq" id="WP_185677329.1">
    <property type="nucleotide sequence ID" value="NZ_JACHVB010000064.1"/>
</dbReference>
<evidence type="ECO:0000313" key="4">
    <source>
        <dbReference type="Proteomes" id="UP000546464"/>
    </source>
</evidence>
<accession>A0A842HJ21</accession>
<proteinExistence type="predicted"/>
<feature type="compositionally biased region" description="Low complexity" evidence="2">
    <location>
        <begin position="67"/>
        <end position="80"/>
    </location>
</feature>
<evidence type="ECO:0000256" key="1">
    <source>
        <dbReference type="PROSITE-ProRule" id="PRU00339"/>
    </source>
</evidence>
<feature type="repeat" description="TPR" evidence="1">
    <location>
        <begin position="179"/>
        <end position="212"/>
    </location>
</feature>
<dbReference type="SUPFAM" id="SSF48452">
    <property type="entry name" value="TPR-like"/>
    <property type="match status" value="1"/>
</dbReference>
<gene>
    <name evidence="3" type="ORF">H5P28_19305</name>
</gene>
<organism evidence="3 4">
    <name type="scientific">Ruficoccus amylovorans</name>
    <dbReference type="NCBI Taxonomy" id="1804625"/>
    <lineage>
        <taxon>Bacteria</taxon>
        <taxon>Pseudomonadati</taxon>
        <taxon>Verrucomicrobiota</taxon>
        <taxon>Opitutia</taxon>
        <taxon>Puniceicoccales</taxon>
        <taxon>Cerasicoccaceae</taxon>
        <taxon>Ruficoccus</taxon>
    </lineage>
</organism>
<dbReference type="InterPro" id="IPR011990">
    <property type="entry name" value="TPR-like_helical_dom_sf"/>
</dbReference>
<dbReference type="PROSITE" id="PS50005">
    <property type="entry name" value="TPR"/>
    <property type="match status" value="1"/>
</dbReference>
<evidence type="ECO:0008006" key="5">
    <source>
        <dbReference type="Google" id="ProtNLM"/>
    </source>
</evidence>
<protein>
    <recommendedName>
        <fullName evidence="5">Tetratricopeptide repeat protein</fullName>
    </recommendedName>
</protein>
<dbReference type="Pfam" id="PF13181">
    <property type="entry name" value="TPR_8"/>
    <property type="match status" value="1"/>
</dbReference>
<feature type="region of interest" description="Disordered" evidence="2">
    <location>
        <begin position="55"/>
        <end position="90"/>
    </location>
</feature>
<evidence type="ECO:0000313" key="3">
    <source>
        <dbReference type="EMBL" id="MBC2596422.1"/>
    </source>
</evidence>
<name>A0A842HJ21_9BACT</name>
<dbReference type="Proteomes" id="UP000546464">
    <property type="component" value="Unassembled WGS sequence"/>
</dbReference>
<evidence type="ECO:0000256" key="2">
    <source>
        <dbReference type="SAM" id="MobiDB-lite"/>
    </source>
</evidence>
<dbReference type="InterPro" id="IPR019734">
    <property type="entry name" value="TPR_rpt"/>
</dbReference>
<keyword evidence="4" id="KW-1185">Reference proteome</keyword>
<dbReference type="EMBL" id="JACHVB010000064">
    <property type="protein sequence ID" value="MBC2596422.1"/>
    <property type="molecule type" value="Genomic_DNA"/>
</dbReference>